<gene>
    <name evidence="1" type="ORF">H8S44_05425</name>
</gene>
<name>A0A923LBN3_9FIRM</name>
<sequence length="65" mass="6948">MILIVANHGHTDEIMNTARAAGARGGTILRSRWAGPEDTEKFYGMKTEAGAMICSVGIDQTVRLG</sequence>
<keyword evidence="2" id="KW-1185">Reference proteome</keyword>
<dbReference type="Proteomes" id="UP000649345">
    <property type="component" value="Unassembled WGS sequence"/>
</dbReference>
<proteinExistence type="predicted"/>
<reference evidence="1" key="1">
    <citation type="submission" date="2020-08" db="EMBL/GenBank/DDBJ databases">
        <title>Genome public.</title>
        <authorList>
            <person name="Liu C."/>
            <person name="Sun Q."/>
        </authorList>
    </citation>
    <scope>NUCLEOTIDE SEQUENCE</scope>
    <source>
        <strain evidence="1">NSJ-68</strain>
    </source>
</reference>
<comment type="caution">
    <text evidence="1">The sequence shown here is derived from an EMBL/GenBank/DDBJ whole genome shotgun (WGS) entry which is preliminary data.</text>
</comment>
<accession>A0A923LBN3</accession>
<evidence type="ECO:0000313" key="1">
    <source>
        <dbReference type="EMBL" id="MBC5659210.1"/>
    </source>
</evidence>
<dbReference type="AlphaFoldDB" id="A0A923LBN3"/>
<evidence type="ECO:0000313" key="2">
    <source>
        <dbReference type="Proteomes" id="UP000649345"/>
    </source>
</evidence>
<dbReference type="EMBL" id="JACOOR010000003">
    <property type="protein sequence ID" value="MBC5659210.1"/>
    <property type="molecule type" value="Genomic_DNA"/>
</dbReference>
<dbReference type="RefSeq" id="WP_186871621.1">
    <property type="nucleotide sequence ID" value="NZ_JACOOR010000003.1"/>
</dbReference>
<organism evidence="1 2">
    <name type="scientific">Anaerosacchariphilus hominis</name>
    <dbReference type="NCBI Taxonomy" id="2763017"/>
    <lineage>
        <taxon>Bacteria</taxon>
        <taxon>Bacillati</taxon>
        <taxon>Bacillota</taxon>
        <taxon>Clostridia</taxon>
        <taxon>Lachnospirales</taxon>
        <taxon>Lachnospiraceae</taxon>
        <taxon>Anaerosacchariphilus</taxon>
    </lineage>
</organism>
<protein>
    <submittedName>
        <fullName evidence="1">Uncharacterized protein</fullName>
    </submittedName>
</protein>